<dbReference type="PROSITE" id="PS50102">
    <property type="entry name" value="RRM"/>
    <property type="match status" value="3"/>
</dbReference>
<dbReference type="GO" id="GO:0005737">
    <property type="term" value="C:cytoplasm"/>
    <property type="evidence" value="ECO:0007669"/>
    <property type="project" value="TreeGrafter"/>
</dbReference>
<feature type="region of interest" description="Disordered" evidence="3">
    <location>
        <begin position="383"/>
        <end position="402"/>
    </location>
</feature>
<feature type="domain" description="RRM" evidence="4">
    <location>
        <begin position="58"/>
        <end position="136"/>
    </location>
</feature>
<dbReference type="SUPFAM" id="SSF54928">
    <property type="entry name" value="RNA-binding domain, RBD"/>
    <property type="match status" value="2"/>
</dbReference>
<evidence type="ECO:0000313" key="5">
    <source>
        <dbReference type="EMBL" id="TKR93796.1"/>
    </source>
</evidence>
<name>A0A4U5PBZ3_STECR</name>
<evidence type="ECO:0000256" key="2">
    <source>
        <dbReference type="PROSITE-ProRule" id="PRU00176"/>
    </source>
</evidence>
<feature type="domain" description="RRM" evidence="4">
    <location>
        <begin position="438"/>
        <end position="507"/>
    </location>
</feature>
<dbReference type="InterPro" id="IPR035979">
    <property type="entry name" value="RBD_domain_sf"/>
</dbReference>
<dbReference type="Gene3D" id="3.30.70.330">
    <property type="match status" value="3"/>
</dbReference>
<organism evidence="5 6">
    <name type="scientific">Steinernema carpocapsae</name>
    <name type="common">Entomopathogenic nematode</name>
    <dbReference type="NCBI Taxonomy" id="34508"/>
    <lineage>
        <taxon>Eukaryota</taxon>
        <taxon>Metazoa</taxon>
        <taxon>Ecdysozoa</taxon>
        <taxon>Nematoda</taxon>
        <taxon>Chromadorea</taxon>
        <taxon>Rhabditida</taxon>
        <taxon>Tylenchina</taxon>
        <taxon>Panagrolaimomorpha</taxon>
        <taxon>Strongyloidoidea</taxon>
        <taxon>Steinernematidae</taxon>
        <taxon>Steinernema</taxon>
    </lineage>
</organism>
<comment type="caution">
    <text evidence="5">The sequence shown here is derived from an EMBL/GenBank/DDBJ whole genome shotgun (WGS) entry which is preliminary data.</text>
</comment>
<dbReference type="EMBL" id="AZBU02000002">
    <property type="protein sequence ID" value="TKR93796.1"/>
    <property type="molecule type" value="Genomic_DNA"/>
</dbReference>
<evidence type="ECO:0000256" key="3">
    <source>
        <dbReference type="SAM" id="MobiDB-lite"/>
    </source>
</evidence>
<accession>A0A4U5PBZ3</accession>
<dbReference type="InterPro" id="IPR000504">
    <property type="entry name" value="RRM_dom"/>
</dbReference>
<dbReference type="PANTHER" id="PTHR23003">
    <property type="entry name" value="RNA RECOGNITION MOTIF RRM DOMAIN CONTAINING PROTEIN"/>
    <property type="match status" value="1"/>
</dbReference>
<sequence length="507" mass="55270">MAAIDGWRTGSDFERNERKRTISRERSRSPLREREQRRRRSPQHHRASGRTIDARNDRMVYLSNIPYDVRWMEIKDLVREKAGEVVFVEVLEDRDGRPKGSAVIEFKNKESVERCIEALHRFEMKGRQVVAKEIRDPVAFFRKVREDTGVDFLNGRSGGEGFDGFGRGRDRMPAVGESGETYGLSPVFLQQLHIDGPLNNRVFVANLGYNVSSGKLFDVFTLAGKITWLDLQMDKEGKSKGLAVVQYSHPIEAVQAISMLNGQRLFDRPLTVKMDRFEKDAELREGELPTGLRAVGMGLGANGAPLADVASVVSSVSPNNAPPMGRVAPEPYYSPQEQAYQSPPANVYPASLSNQQANNYSGGGGGSSAGGYVAQFSKTGNQPAFGGSGGSQPSVNQGYGGAPGPSGYNASTGSGSAYGGGGGYNAYSASVDSYSVTRTLLIKNLPPDYSWHIVRDRVQQFGAVENCEMISAGVAKVKFYNVPDAERAKVTLQGSTVEGRTIAIEYL</sequence>
<keyword evidence="6" id="KW-1185">Reference proteome</keyword>
<feature type="compositionally biased region" description="Basic residues" evidence="3">
    <location>
        <begin position="37"/>
        <end position="48"/>
    </location>
</feature>
<gene>
    <name evidence="5" type="ORF">L596_008190</name>
</gene>
<dbReference type="GO" id="GO:0003729">
    <property type="term" value="F:mRNA binding"/>
    <property type="evidence" value="ECO:0007669"/>
    <property type="project" value="TreeGrafter"/>
</dbReference>
<reference evidence="5 6" key="1">
    <citation type="journal article" date="2015" name="Genome Biol.">
        <title>Comparative genomics of Steinernema reveals deeply conserved gene regulatory networks.</title>
        <authorList>
            <person name="Dillman A.R."/>
            <person name="Macchietto M."/>
            <person name="Porter C.F."/>
            <person name="Rogers A."/>
            <person name="Williams B."/>
            <person name="Antoshechkin I."/>
            <person name="Lee M.M."/>
            <person name="Goodwin Z."/>
            <person name="Lu X."/>
            <person name="Lewis E.E."/>
            <person name="Goodrich-Blair H."/>
            <person name="Stock S.P."/>
            <person name="Adams B.J."/>
            <person name="Sternberg P.W."/>
            <person name="Mortazavi A."/>
        </authorList>
    </citation>
    <scope>NUCLEOTIDE SEQUENCE [LARGE SCALE GENOMIC DNA]</scope>
    <source>
        <strain evidence="5 6">ALL</strain>
    </source>
</reference>
<dbReference type="PANTHER" id="PTHR23003:SF3">
    <property type="entry name" value="FI21236P1-RELATED"/>
    <property type="match status" value="1"/>
</dbReference>
<dbReference type="CDD" id="cd00590">
    <property type="entry name" value="RRM_SF"/>
    <property type="match status" value="1"/>
</dbReference>
<feature type="compositionally biased region" description="Basic and acidic residues" evidence="3">
    <location>
        <begin position="15"/>
        <end position="36"/>
    </location>
</feature>
<dbReference type="STRING" id="34508.A0A4U5PBZ3"/>
<keyword evidence="1 2" id="KW-0694">RNA-binding</keyword>
<dbReference type="GO" id="GO:0005634">
    <property type="term" value="C:nucleus"/>
    <property type="evidence" value="ECO:0007669"/>
    <property type="project" value="TreeGrafter"/>
</dbReference>
<feature type="domain" description="RRM" evidence="4">
    <location>
        <begin position="200"/>
        <end position="277"/>
    </location>
</feature>
<dbReference type="InterPro" id="IPR012677">
    <property type="entry name" value="Nucleotide-bd_a/b_plait_sf"/>
</dbReference>
<reference evidence="5 6" key="2">
    <citation type="journal article" date="2019" name="G3 (Bethesda)">
        <title>Hybrid Assembly of the Genome of the Entomopathogenic Nematode Steinernema carpocapsae Identifies the X-Chromosome.</title>
        <authorList>
            <person name="Serra L."/>
            <person name="Macchietto M."/>
            <person name="Macias-Munoz A."/>
            <person name="McGill C.J."/>
            <person name="Rodriguez I.M."/>
            <person name="Rodriguez B."/>
            <person name="Murad R."/>
            <person name="Mortazavi A."/>
        </authorList>
    </citation>
    <scope>NUCLEOTIDE SEQUENCE [LARGE SCALE GENOMIC DNA]</scope>
    <source>
        <strain evidence="5 6">ALL</strain>
    </source>
</reference>
<dbReference type="Proteomes" id="UP000298663">
    <property type="component" value="Unassembled WGS sequence"/>
</dbReference>
<dbReference type="Pfam" id="PF00076">
    <property type="entry name" value="RRM_1"/>
    <property type="match status" value="3"/>
</dbReference>
<protein>
    <recommendedName>
        <fullName evidence="4">RRM domain-containing protein</fullName>
    </recommendedName>
</protein>
<feature type="region of interest" description="Disordered" evidence="3">
    <location>
        <begin position="15"/>
        <end position="52"/>
    </location>
</feature>
<dbReference type="GO" id="GO:1990904">
    <property type="term" value="C:ribonucleoprotein complex"/>
    <property type="evidence" value="ECO:0007669"/>
    <property type="project" value="TreeGrafter"/>
</dbReference>
<evidence type="ECO:0000256" key="1">
    <source>
        <dbReference type="ARBA" id="ARBA00022884"/>
    </source>
</evidence>
<proteinExistence type="predicted"/>
<dbReference type="AlphaFoldDB" id="A0A4U5PBZ3"/>
<dbReference type="SMART" id="SM00360">
    <property type="entry name" value="RRM"/>
    <property type="match status" value="3"/>
</dbReference>
<dbReference type="InterPro" id="IPR050374">
    <property type="entry name" value="RRT5_SRSF_SR"/>
</dbReference>
<evidence type="ECO:0000259" key="4">
    <source>
        <dbReference type="PROSITE" id="PS50102"/>
    </source>
</evidence>
<evidence type="ECO:0000313" key="6">
    <source>
        <dbReference type="Proteomes" id="UP000298663"/>
    </source>
</evidence>
<dbReference type="OrthoDB" id="610462at2759"/>